<evidence type="ECO:0000256" key="11">
    <source>
        <dbReference type="ARBA" id="ARBA00022968"/>
    </source>
</evidence>
<evidence type="ECO:0000256" key="18">
    <source>
        <dbReference type="SAM" id="MobiDB-lite"/>
    </source>
</evidence>
<dbReference type="InterPro" id="IPR050805">
    <property type="entry name" value="ATG15_Lipase"/>
</dbReference>
<dbReference type="Gene3D" id="3.40.50.1820">
    <property type="entry name" value="alpha/beta hydrolase"/>
    <property type="match status" value="1"/>
</dbReference>
<evidence type="ECO:0000256" key="5">
    <source>
        <dbReference type="ARBA" id="ARBA00011137"/>
    </source>
</evidence>
<protein>
    <recommendedName>
        <fullName evidence="6">triacylglycerol lipase</fullName>
        <ecNumber evidence="6">3.1.1.3</ecNumber>
    </recommendedName>
    <alternativeName>
        <fullName evidence="17">Autophagy-related protein 15</fullName>
    </alternativeName>
</protein>
<evidence type="ECO:0000256" key="15">
    <source>
        <dbReference type="ARBA" id="ARBA00023136"/>
    </source>
</evidence>
<accession>A0A167AIB0</accession>
<dbReference type="GO" id="GO:0046461">
    <property type="term" value="P:neutral lipid catabolic process"/>
    <property type="evidence" value="ECO:0007669"/>
    <property type="project" value="TreeGrafter"/>
</dbReference>
<evidence type="ECO:0000259" key="20">
    <source>
        <dbReference type="SMART" id="SM00993"/>
    </source>
</evidence>
<evidence type="ECO:0000256" key="7">
    <source>
        <dbReference type="ARBA" id="ARBA00022692"/>
    </source>
</evidence>
<dbReference type="FunFam" id="3.40.50.1820:FF:000129">
    <property type="entry name" value="Autophagy related lipase Atg15, putative"/>
    <property type="match status" value="1"/>
</dbReference>
<feature type="compositionally biased region" description="Polar residues" evidence="18">
    <location>
        <begin position="1399"/>
        <end position="1412"/>
    </location>
</feature>
<evidence type="ECO:0000256" key="6">
    <source>
        <dbReference type="ARBA" id="ARBA00013279"/>
    </source>
</evidence>
<dbReference type="SMART" id="SM00993">
    <property type="entry name" value="YL1_C"/>
    <property type="match status" value="1"/>
</dbReference>
<organism evidence="21 22">
    <name type="scientific">Colletotrichum incanum</name>
    <name type="common">Soybean anthracnose fungus</name>
    <dbReference type="NCBI Taxonomy" id="1573173"/>
    <lineage>
        <taxon>Eukaryota</taxon>
        <taxon>Fungi</taxon>
        <taxon>Dikarya</taxon>
        <taxon>Ascomycota</taxon>
        <taxon>Pezizomycotina</taxon>
        <taxon>Sordariomycetes</taxon>
        <taxon>Hypocreomycetidae</taxon>
        <taxon>Glomerellales</taxon>
        <taxon>Glomerellaceae</taxon>
        <taxon>Colletotrichum</taxon>
        <taxon>Colletotrichum spaethianum species complex</taxon>
    </lineage>
</organism>
<feature type="compositionally biased region" description="Low complexity" evidence="18">
    <location>
        <begin position="1473"/>
        <end position="1489"/>
    </location>
</feature>
<dbReference type="SUPFAM" id="SSF53474">
    <property type="entry name" value="alpha/beta-Hydrolases"/>
    <property type="match status" value="1"/>
</dbReference>
<evidence type="ECO:0000256" key="8">
    <source>
        <dbReference type="ARBA" id="ARBA00022753"/>
    </source>
</evidence>
<comment type="caution">
    <text evidence="21">The sequence shown here is derived from an EMBL/GenBank/DDBJ whole genome shotgun (WGS) entry which is preliminary data.</text>
</comment>
<feature type="compositionally biased region" description="Polar residues" evidence="18">
    <location>
        <begin position="1191"/>
        <end position="1211"/>
    </location>
</feature>
<dbReference type="GO" id="GO:0034496">
    <property type="term" value="P:multivesicular body membrane disassembly"/>
    <property type="evidence" value="ECO:0007669"/>
    <property type="project" value="TreeGrafter"/>
</dbReference>
<dbReference type="GO" id="GO:0004806">
    <property type="term" value="F:triacylglycerol lipase activity"/>
    <property type="evidence" value="ECO:0007669"/>
    <property type="project" value="UniProtKB-EC"/>
</dbReference>
<feature type="compositionally biased region" description="Pro residues" evidence="18">
    <location>
        <begin position="1215"/>
        <end position="1246"/>
    </location>
</feature>
<dbReference type="EMBL" id="LFIW01001977">
    <property type="protein sequence ID" value="KZL80170.1"/>
    <property type="molecule type" value="Genomic_DNA"/>
</dbReference>
<evidence type="ECO:0000256" key="2">
    <source>
        <dbReference type="ARBA" id="ARBA00004270"/>
    </source>
</evidence>
<dbReference type="GO" id="GO:0034727">
    <property type="term" value="P:piecemeal microautophagy of the nucleus"/>
    <property type="evidence" value="ECO:0007669"/>
    <property type="project" value="TreeGrafter"/>
</dbReference>
<evidence type="ECO:0000256" key="19">
    <source>
        <dbReference type="SAM" id="SignalP"/>
    </source>
</evidence>
<dbReference type="CDD" id="cd00519">
    <property type="entry name" value="Lipase_3"/>
    <property type="match status" value="1"/>
</dbReference>
<keyword evidence="22" id="KW-1185">Reference proteome</keyword>
<dbReference type="Pfam" id="PF05764">
    <property type="entry name" value="YL1"/>
    <property type="match status" value="1"/>
</dbReference>
<feature type="compositionally biased region" description="Pro residues" evidence="18">
    <location>
        <begin position="1141"/>
        <end position="1166"/>
    </location>
</feature>
<dbReference type="EC" id="3.1.1.3" evidence="6"/>
<gene>
    <name evidence="21" type="ORF">CI238_08366</name>
</gene>
<evidence type="ECO:0000256" key="14">
    <source>
        <dbReference type="ARBA" id="ARBA00023098"/>
    </source>
</evidence>
<keyword evidence="13" id="KW-0072">Autophagy</keyword>
<evidence type="ECO:0000256" key="10">
    <source>
        <dbReference type="ARBA" id="ARBA00022963"/>
    </source>
</evidence>
<dbReference type="GO" id="GO:0032585">
    <property type="term" value="C:multivesicular body membrane"/>
    <property type="evidence" value="ECO:0007669"/>
    <property type="project" value="UniProtKB-SubCell"/>
</dbReference>
<dbReference type="InterPro" id="IPR029058">
    <property type="entry name" value="AB_hydrolase_fold"/>
</dbReference>
<dbReference type="PANTHER" id="PTHR47175">
    <property type="entry name" value="LIPASE ATG15-RELATED"/>
    <property type="match status" value="1"/>
</dbReference>
<feature type="region of interest" description="Disordered" evidence="18">
    <location>
        <begin position="1377"/>
        <end position="1495"/>
    </location>
</feature>
<dbReference type="Pfam" id="PF08265">
    <property type="entry name" value="YL1_C"/>
    <property type="match status" value="1"/>
</dbReference>
<dbReference type="PRINTS" id="PR01217">
    <property type="entry name" value="PRICHEXTENSN"/>
</dbReference>
<feature type="compositionally biased region" description="Basic and acidic residues" evidence="18">
    <location>
        <begin position="1003"/>
        <end position="1013"/>
    </location>
</feature>
<feature type="compositionally biased region" description="Low complexity" evidence="18">
    <location>
        <begin position="581"/>
        <end position="591"/>
    </location>
</feature>
<keyword evidence="11" id="KW-0735">Signal-anchor</keyword>
<keyword evidence="12" id="KW-1133">Transmembrane helix</keyword>
<keyword evidence="10" id="KW-0442">Lipid degradation</keyword>
<comment type="similarity">
    <text evidence="4">Belongs to the AB hydrolase superfamily. Lipase family.</text>
</comment>
<feature type="region of interest" description="Disordered" evidence="18">
    <location>
        <begin position="1003"/>
        <end position="1274"/>
    </location>
</feature>
<feature type="compositionally biased region" description="Basic and acidic residues" evidence="18">
    <location>
        <begin position="1377"/>
        <end position="1398"/>
    </location>
</feature>
<feature type="signal peptide" evidence="19">
    <location>
        <begin position="1"/>
        <end position="33"/>
    </location>
</feature>
<evidence type="ECO:0000256" key="4">
    <source>
        <dbReference type="ARBA" id="ARBA00010701"/>
    </source>
</evidence>
<comment type="subunit">
    <text evidence="5">Binds to both phosphatidylinositol (PI) and phosphatidylinositol 3,5-bisphosphate (PIP2).</text>
</comment>
<feature type="compositionally biased region" description="Polar residues" evidence="18">
    <location>
        <begin position="1047"/>
        <end position="1059"/>
    </location>
</feature>
<dbReference type="Proteomes" id="UP000076584">
    <property type="component" value="Unassembled WGS sequence"/>
</dbReference>
<evidence type="ECO:0000313" key="21">
    <source>
        <dbReference type="EMBL" id="KZL80170.1"/>
    </source>
</evidence>
<evidence type="ECO:0000256" key="13">
    <source>
        <dbReference type="ARBA" id="ARBA00023006"/>
    </source>
</evidence>
<dbReference type="InterPro" id="IPR013272">
    <property type="entry name" value="Vps72/YL1_C"/>
</dbReference>
<dbReference type="STRING" id="1573173.A0A167AIB0"/>
<keyword evidence="9" id="KW-0378">Hydrolase</keyword>
<feature type="compositionally biased region" description="Basic and acidic residues" evidence="18">
    <location>
        <begin position="819"/>
        <end position="840"/>
    </location>
</feature>
<evidence type="ECO:0000256" key="16">
    <source>
        <dbReference type="ARBA" id="ARBA00023180"/>
    </source>
</evidence>
<dbReference type="PANTHER" id="PTHR47175:SF2">
    <property type="entry name" value="LIPASE ATG15-RELATED"/>
    <property type="match status" value="1"/>
</dbReference>
<feature type="chain" id="PRO_5007883653" description="triacylglycerol lipase" evidence="19">
    <location>
        <begin position="34"/>
        <end position="1495"/>
    </location>
</feature>
<keyword evidence="16" id="KW-0325">Glycoprotein</keyword>
<proteinExistence type="inferred from homology"/>
<dbReference type="GO" id="GO:0006660">
    <property type="term" value="P:phosphatidylserine catabolic process"/>
    <property type="evidence" value="ECO:0007669"/>
    <property type="project" value="TreeGrafter"/>
</dbReference>
<evidence type="ECO:0000256" key="9">
    <source>
        <dbReference type="ARBA" id="ARBA00022801"/>
    </source>
</evidence>
<feature type="region of interest" description="Disordered" evidence="18">
    <location>
        <begin position="565"/>
        <end position="628"/>
    </location>
</feature>
<reference evidence="21 22" key="1">
    <citation type="submission" date="2015-06" db="EMBL/GenBank/DDBJ databases">
        <title>Survival trade-offs in plant roots during colonization by closely related pathogenic and mutualistic fungi.</title>
        <authorList>
            <person name="Hacquard S."/>
            <person name="Kracher B."/>
            <person name="Hiruma K."/>
            <person name="Weinman A."/>
            <person name="Muench P."/>
            <person name="Garrido Oter R."/>
            <person name="Ver Loren van Themaat E."/>
            <person name="Dallerey J.-F."/>
            <person name="Damm U."/>
            <person name="Henrissat B."/>
            <person name="Lespinet O."/>
            <person name="Thon M."/>
            <person name="Kemen E."/>
            <person name="McHardy A.C."/>
            <person name="Schulze-Lefert P."/>
            <person name="O'Connell R.J."/>
        </authorList>
    </citation>
    <scope>NUCLEOTIDE SEQUENCE [LARGE SCALE GENOMIC DNA]</scope>
    <source>
        <strain evidence="21 22">MAFF 238704</strain>
    </source>
</reference>
<dbReference type="GO" id="GO:0005775">
    <property type="term" value="C:vacuolar lumen"/>
    <property type="evidence" value="ECO:0007669"/>
    <property type="project" value="TreeGrafter"/>
</dbReference>
<evidence type="ECO:0000256" key="17">
    <source>
        <dbReference type="ARBA" id="ARBA00029828"/>
    </source>
</evidence>
<keyword evidence="8" id="KW-0967">Endosome</keyword>
<feature type="region of interest" description="Disordered" evidence="18">
    <location>
        <begin position="794"/>
        <end position="890"/>
    </location>
</feature>
<feature type="compositionally biased region" description="Pro residues" evidence="18">
    <location>
        <begin position="1113"/>
        <end position="1125"/>
    </location>
</feature>
<evidence type="ECO:0000256" key="3">
    <source>
        <dbReference type="ARBA" id="ARBA00004343"/>
    </source>
</evidence>
<keyword evidence="19" id="KW-0732">Signal</keyword>
<keyword evidence="15" id="KW-0472">Membrane</keyword>
<dbReference type="GO" id="GO:0004620">
    <property type="term" value="F:phospholipase activity"/>
    <property type="evidence" value="ECO:0007669"/>
    <property type="project" value="TreeGrafter"/>
</dbReference>
<keyword evidence="7" id="KW-0812">Transmembrane</keyword>
<feature type="domain" description="Vps72/YL1 C-terminal" evidence="20">
    <location>
        <begin position="1316"/>
        <end position="1345"/>
    </location>
</feature>
<comment type="catalytic activity">
    <reaction evidence="1">
        <text>a triacylglycerol + H2O = a diacylglycerol + a fatty acid + H(+)</text>
        <dbReference type="Rhea" id="RHEA:12044"/>
        <dbReference type="ChEBI" id="CHEBI:15377"/>
        <dbReference type="ChEBI" id="CHEBI:15378"/>
        <dbReference type="ChEBI" id="CHEBI:17855"/>
        <dbReference type="ChEBI" id="CHEBI:18035"/>
        <dbReference type="ChEBI" id="CHEBI:28868"/>
        <dbReference type="EC" id="3.1.1.3"/>
    </reaction>
</comment>
<name>A0A167AIB0_COLIC</name>
<feature type="compositionally biased region" description="Low complexity" evidence="18">
    <location>
        <begin position="1446"/>
        <end position="1460"/>
    </location>
</feature>
<feature type="region of interest" description="Disordered" evidence="18">
    <location>
        <begin position="722"/>
        <end position="770"/>
    </location>
</feature>
<comment type="subcellular location">
    <subcellularLocation>
        <location evidence="3">Endosome</location>
        <location evidence="3">Multivesicular body membrane</location>
        <topology evidence="3">Single-pass type II membrane protein</topology>
    </subcellularLocation>
    <subcellularLocation>
        <location evidence="2">Prevacuolar compartment membrane</location>
        <topology evidence="2">Single-pass type II membrane protein</topology>
    </subcellularLocation>
</comment>
<keyword evidence="14" id="KW-0443">Lipid metabolism</keyword>
<evidence type="ECO:0000313" key="22">
    <source>
        <dbReference type="Proteomes" id="UP000076584"/>
    </source>
</evidence>
<feature type="compositionally biased region" description="Acidic residues" evidence="18">
    <location>
        <begin position="794"/>
        <end position="804"/>
    </location>
</feature>
<feature type="compositionally biased region" description="Basic and acidic residues" evidence="18">
    <location>
        <begin position="1021"/>
        <end position="1042"/>
    </location>
</feature>
<dbReference type="InterPro" id="IPR046757">
    <property type="entry name" value="YL1_N"/>
</dbReference>
<feature type="compositionally biased region" description="Pro residues" evidence="18">
    <location>
        <begin position="1254"/>
        <end position="1274"/>
    </location>
</feature>
<sequence length="1495" mass="161857">MRLRLGGRGECTSAGRVTAQILLSFLAISPTLASVGEASNHEEAALQPGPLLPPSTHQPASVEHLFTLRHIFHHGTYRHPQLHRRKDIRHSDEVDNQVWLAEEDGFEKEKVMPLTVQSAPLKIERMVDRRPSVVDPMVTEARQRGYVNIMSPSDWTLDEVPGPNITDRATVISLAIMAANAYIEEEGQADWEEVGGPYNRSADFGWETDGLRGHIWADSTNSTVVIGLKGTSTAIFDGEGTTTNDKINDNLFFSCCCAQQGQWTWHQVCDCATSTYSCNNTCVVQALQDEHRYYTAAKELYSNVTEIFPDANIWLSGHSLGGAVSSLLGLTYGLPTVTFEAVPEALAAGRLGLPVPPGADQMVHQARQNTGAYHFGHTADPIYIGTCNGATATCSFAGYAMESACHTGLECVYDVVADKGWRVGIGTHKIRSVIHDVIMKYDNVPECKATPECRDCANWKMYESNGTETTTTSRSSTTSKTRTRTATCQTPGWWGCLDETTTTPVTTTTTTSTTSTCKTPGWFGCKDETTTTTTTTTSTTTSATSTTCLTPGWFGCKDKTTSTSSTTLLHGPTPSHGITVAPTATPTTAPTKAPPSDPHCHRSPTENSGQLAAGYRPPTPDSPGACRESLGKDGRLDVTKCCDSRHLSGFFFFLSCDASDAYKIFFSFSGLDNRGSFQTRTPFPIGRAAYHVVPFTARQKWARGFPFNNLWILTDAMAATANEPKPSSHDESSDSVSGSDSENDTPTTSTPTTVEWLATGRSKRSTAGNRMKSMLANEEPDSDLELLFAEDDNDEGFTDVDDAGSDVQMDSSSDDEDEQNHGDDFEGEKELEKQARDKKLASRKRKAQDAIPAKFRKKVRIDQTAAPAPRPKKKSERTSWLPSPADMPIRASLRQTTMLSKEQLHQQMKEREAKRLKQLAVMEKKAKKLEAMKKPPMTQAERLAEAALVEKRNAKSLNRWEEAEKAREEERLAKLAALNNRTLKGPVVTYWSGIGEWENHLKHVGKVAEEEKVPRKKREKKDKGGKAKGKEKDEIEPNKEECLATGAASTSLPPSTTPDGQAEAKPGAPSASPAPPDPEKLQPNGTPRPQSPPATAPSEATPVVKKEDRPRVMAPPPIPPPPTAPSAPTRPEDKPRLMAPPSIPPPPSLGPSLMAPPPIPPPPKTSPPVLAAPVLAPPVLAPPLGGIHLVQHTTQPNSNVLAPPNTTQHKSPLSMPAPPPPPSTRPPPHPLAPPQPAPPTQPPALPKPASSTIPPSPPPPAPAALPAPEEPPPSEVARNAFILRNFDEELIRDKTVQTQILFGRRMDRLAKPAPRPVCVITAHAARYRDPETGLPYFNAYAYREIQRLRRGEYKWSSLLGAWVGSCTYAARGVPERFLRGGKPKEPKRKDVEAEKKEASTATVGEGTESQGTKADKTTPPAQGGAVEQPPTKTEGATVPPRSPSAPQVQKQTQTQTQQQPQPQPPVEAQNQDQGAKPAAAEPAQQPGAASVPAIV</sequence>
<evidence type="ECO:0000256" key="1">
    <source>
        <dbReference type="ARBA" id="ARBA00001024"/>
    </source>
</evidence>
<feature type="compositionally biased region" description="Low complexity" evidence="18">
    <location>
        <begin position="734"/>
        <end position="753"/>
    </location>
</feature>
<evidence type="ECO:0000256" key="12">
    <source>
        <dbReference type="ARBA" id="ARBA00022989"/>
    </source>
</evidence>